<accession>A0A2K1L6N3</accession>
<proteinExistence type="predicted"/>
<dbReference type="EMBL" id="ABEU02000001">
    <property type="protein sequence ID" value="PNR61695.1"/>
    <property type="molecule type" value="Genomic_DNA"/>
</dbReference>
<evidence type="ECO:0000313" key="2">
    <source>
        <dbReference type="EnsemblPlants" id="Pp3c1_3077V3.1"/>
    </source>
</evidence>
<sequence length="79" mass="9329">MKVIDFEISKIEVENNPKVIKNNYVHGTTNYMAPKELKSTFQTINISLFEVEKYLFTMVCSKIIVQKYLFHDVNKKKII</sequence>
<dbReference type="AlphaFoldDB" id="A0A2K1L6N3"/>
<dbReference type="InParanoid" id="A0A2K1L6N3"/>
<dbReference type="InterPro" id="IPR011009">
    <property type="entry name" value="Kinase-like_dom_sf"/>
</dbReference>
<dbReference type="SUPFAM" id="SSF56112">
    <property type="entry name" value="Protein kinase-like (PK-like)"/>
    <property type="match status" value="1"/>
</dbReference>
<evidence type="ECO:0000313" key="1">
    <source>
        <dbReference type="EMBL" id="PNR61695.1"/>
    </source>
</evidence>
<reference evidence="2" key="3">
    <citation type="submission" date="2020-12" db="UniProtKB">
        <authorList>
            <consortium name="EnsemblPlants"/>
        </authorList>
    </citation>
    <scope>IDENTIFICATION</scope>
</reference>
<reference evidence="1 3" key="2">
    <citation type="journal article" date="2018" name="Plant J.">
        <title>The Physcomitrella patens chromosome-scale assembly reveals moss genome structure and evolution.</title>
        <authorList>
            <person name="Lang D."/>
            <person name="Ullrich K.K."/>
            <person name="Murat F."/>
            <person name="Fuchs J."/>
            <person name="Jenkins J."/>
            <person name="Haas F.B."/>
            <person name="Piednoel M."/>
            <person name="Gundlach H."/>
            <person name="Van Bel M."/>
            <person name="Meyberg R."/>
            <person name="Vives C."/>
            <person name="Morata J."/>
            <person name="Symeonidi A."/>
            <person name="Hiss M."/>
            <person name="Muchero W."/>
            <person name="Kamisugi Y."/>
            <person name="Saleh O."/>
            <person name="Blanc G."/>
            <person name="Decker E.L."/>
            <person name="van Gessel N."/>
            <person name="Grimwood J."/>
            <person name="Hayes R.D."/>
            <person name="Graham S.W."/>
            <person name="Gunter L.E."/>
            <person name="McDaniel S.F."/>
            <person name="Hoernstein S.N.W."/>
            <person name="Larsson A."/>
            <person name="Li F.W."/>
            <person name="Perroud P.F."/>
            <person name="Phillips J."/>
            <person name="Ranjan P."/>
            <person name="Rokshar D.S."/>
            <person name="Rothfels C.J."/>
            <person name="Schneider L."/>
            <person name="Shu S."/>
            <person name="Stevenson D.W."/>
            <person name="Thummler F."/>
            <person name="Tillich M."/>
            <person name="Villarreal Aguilar J.C."/>
            <person name="Widiez T."/>
            <person name="Wong G.K."/>
            <person name="Wymore A."/>
            <person name="Zhang Y."/>
            <person name="Zimmer A.D."/>
            <person name="Quatrano R.S."/>
            <person name="Mayer K.F.X."/>
            <person name="Goodstein D."/>
            <person name="Casacuberta J.M."/>
            <person name="Vandepoele K."/>
            <person name="Reski R."/>
            <person name="Cuming A.C."/>
            <person name="Tuskan G.A."/>
            <person name="Maumus F."/>
            <person name="Salse J."/>
            <person name="Schmutz J."/>
            <person name="Rensing S.A."/>
        </authorList>
    </citation>
    <scope>NUCLEOTIDE SEQUENCE [LARGE SCALE GENOMIC DNA]</scope>
    <source>
        <strain evidence="2 3">cv. Gransden 2004</strain>
    </source>
</reference>
<name>A0A2K1L6N3_PHYPA</name>
<reference evidence="1 3" key="1">
    <citation type="journal article" date="2008" name="Science">
        <title>The Physcomitrella genome reveals evolutionary insights into the conquest of land by plants.</title>
        <authorList>
            <person name="Rensing S."/>
            <person name="Lang D."/>
            <person name="Zimmer A."/>
            <person name="Terry A."/>
            <person name="Salamov A."/>
            <person name="Shapiro H."/>
            <person name="Nishiyama T."/>
            <person name="Perroud P.-F."/>
            <person name="Lindquist E."/>
            <person name="Kamisugi Y."/>
            <person name="Tanahashi T."/>
            <person name="Sakakibara K."/>
            <person name="Fujita T."/>
            <person name="Oishi K."/>
            <person name="Shin-I T."/>
            <person name="Kuroki Y."/>
            <person name="Toyoda A."/>
            <person name="Suzuki Y."/>
            <person name="Hashimoto A."/>
            <person name="Yamaguchi K."/>
            <person name="Sugano A."/>
            <person name="Kohara Y."/>
            <person name="Fujiyama A."/>
            <person name="Anterola A."/>
            <person name="Aoki S."/>
            <person name="Ashton N."/>
            <person name="Barbazuk W.B."/>
            <person name="Barker E."/>
            <person name="Bennetzen J."/>
            <person name="Bezanilla M."/>
            <person name="Blankenship R."/>
            <person name="Cho S.H."/>
            <person name="Dutcher S."/>
            <person name="Estelle M."/>
            <person name="Fawcett J.A."/>
            <person name="Gundlach H."/>
            <person name="Hanada K."/>
            <person name="Heyl A."/>
            <person name="Hicks K.A."/>
            <person name="Hugh J."/>
            <person name="Lohr M."/>
            <person name="Mayer K."/>
            <person name="Melkozernov A."/>
            <person name="Murata T."/>
            <person name="Nelson D."/>
            <person name="Pils B."/>
            <person name="Prigge M."/>
            <person name="Reiss B."/>
            <person name="Renner T."/>
            <person name="Rombauts S."/>
            <person name="Rushton P."/>
            <person name="Sanderfoot A."/>
            <person name="Schween G."/>
            <person name="Shiu S.-H."/>
            <person name="Stueber K."/>
            <person name="Theodoulou F.L."/>
            <person name="Tu H."/>
            <person name="Van de Peer Y."/>
            <person name="Verrier P.J."/>
            <person name="Waters E."/>
            <person name="Wood A."/>
            <person name="Yang L."/>
            <person name="Cove D."/>
            <person name="Cuming A."/>
            <person name="Hasebe M."/>
            <person name="Lucas S."/>
            <person name="Mishler D.B."/>
            <person name="Reski R."/>
            <person name="Grigoriev I."/>
            <person name="Quatrano R.S."/>
            <person name="Boore J.L."/>
        </authorList>
    </citation>
    <scope>NUCLEOTIDE SEQUENCE [LARGE SCALE GENOMIC DNA]</scope>
    <source>
        <strain evidence="2 3">cv. Gransden 2004</strain>
    </source>
</reference>
<dbReference type="Gramene" id="Pp3c1_3077V3.1">
    <property type="protein sequence ID" value="Pp3c1_3077V3.1"/>
    <property type="gene ID" value="Pp3c1_3077"/>
</dbReference>
<organism evidence="1">
    <name type="scientific">Physcomitrium patens</name>
    <name type="common">Spreading-leaved earth moss</name>
    <name type="synonym">Physcomitrella patens</name>
    <dbReference type="NCBI Taxonomy" id="3218"/>
    <lineage>
        <taxon>Eukaryota</taxon>
        <taxon>Viridiplantae</taxon>
        <taxon>Streptophyta</taxon>
        <taxon>Embryophyta</taxon>
        <taxon>Bryophyta</taxon>
        <taxon>Bryophytina</taxon>
        <taxon>Bryopsida</taxon>
        <taxon>Funariidae</taxon>
        <taxon>Funariales</taxon>
        <taxon>Funariaceae</taxon>
        <taxon>Physcomitrium</taxon>
    </lineage>
</organism>
<gene>
    <name evidence="1" type="ORF">PHYPA_000118</name>
</gene>
<evidence type="ECO:0000313" key="3">
    <source>
        <dbReference type="Proteomes" id="UP000006727"/>
    </source>
</evidence>
<dbReference type="Proteomes" id="UP000006727">
    <property type="component" value="Chromosome 1"/>
</dbReference>
<keyword evidence="3" id="KW-1185">Reference proteome</keyword>
<dbReference type="EnsemblPlants" id="Pp3c1_3077V3.1">
    <property type="protein sequence ID" value="Pp3c1_3077V3.1"/>
    <property type="gene ID" value="Pp3c1_3077"/>
</dbReference>
<evidence type="ECO:0008006" key="4">
    <source>
        <dbReference type="Google" id="ProtNLM"/>
    </source>
</evidence>
<protein>
    <recommendedName>
        <fullName evidence="4">Protein kinase domain-containing protein</fullName>
    </recommendedName>
</protein>